<evidence type="ECO:0000256" key="2">
    <source>
        <dbReference type="SAM" id="SignalP"/>
    </source>
</evidence>
<keyword evidence="2" id="KW-0732">Signal</keyword>
<feature type="signal peptide" evidence="2">
    <location>
        <begin position="1"/>
        <end position="28"/>
    </location>
</feature>
<evidence type="ECO:0000313" key="3">
    <source>
        <dbReference type="EMBL" id="KAJ3842162.1"/>
    </source>
</evidence>
<feature type="compositionally biased region" description="Basic and acidic residues" evidence="1">
    <location>
        <begin position="226"/>
        <end position="236"/>
    </location>
</feature>
<comment type="caution">
    <text evidence="3">The sequence shown here is derived from an EMBL/GenBank/DDBJ whole genome shotgun (WGS) entry which is preliminary data.</text>
</comment>
<feature type="chain" id="PRO_5041365680" evidence="2">
    <location>
        <begin position="29"/>
        <end position="236"/>
    </location>
</feature>
<gene>
    <name evidence="3" type="ORF">F5878DRAFT_707670</name>
</gene>
<dbReference type="Proteomes" id="UP001163846">
    <property type="component" value="Unassembled WGS sequence"/>
</dbReference>
<evidence type="ECO:0000313" key="4">
    <source>
        <dbReference type="Proteomes" id="UP001163846"/>
    </source>
</evidence>
<protein>
    <submittedName>
        <fullName evidence="3">Uncharacterized protein</fullName>
    </submittedName>
</protein>
<keyword evidence="4" id="KW-1185">Reference proteome</keyword>
<sequence>MLRLFPSFMRFPILYLLIGVIGFAVVHAAPAPVDLDDHSSSLSSPPSPVAETQRLVSRARQIEVYYDNFIEKAPYILSVILNSEMAQTLNLGHPVKVVRGINHRTAEWSTSPDSFSGSLVVKDVLYSFYASEIADRPEYWDFSLVNERTAMHRSLTGISVTKSAVAQAEQLAVAQAARRAQRARDADTRAERARLANRLGSPLPNPGPIPERPHYGLSNYGLSKDQMQRLKDRQRP</sequence>
<organism evidence="3 4">
    <name type="scientific">Lentinula raphanica</name>
    <dbReference type="NCBI Taxonomy" id="153919"/>
    <lineage>
        <taxon>Eukaryota</taxon>
        <taxon>Fungi</taxon>
        <taxon>Dikarya</taxon>
        <taxon>Basidiomycota</taxon>
        <taxon>Agaricomycotina</taxon>
        <taxon>Agaricomycetes</taxon>
        <taxon>Agaricomycetidae</taxon>
        <taxon>Agaricales</taxon>
        <taxon>Marasmiineae</taxon>
        <taxon>Omphalotaceae</taxon>
        <taxon>Lentinula</taxon>
    </lineage>
</organism>
<name>A0AA38UKS3_9AGAR</name>
<dbReference type="AlphaFoldDB" id="A0AA38UKS3"/>
<feature type="region of interest" description="Disordered" evidence="1">
    <location>
        <begin position="195"/>
        <end position="236"/>
    </location>
</feature>
<dbReference type="EMBL" id="MU806015">
    <property type="protein sequence ID" value="KAJ3842162.1"/>
    <property type="molecule type" value="Genomic_DNA"/>
</dbReference>
<evidence type="ECO:0000256" key="1">
    <source>
        <dbReference type="SAM" id="MobiDB-lite"/>
    </source>
</evidence>
<reference evidence="3" key="1">
    <citation type="submission" date="2022-08" db="EMBL/GenBank/DDBJ databases">
        <authorList>
            <consortium name="DOE Joint Genome Institute"/>
            <person name="Min B."/>
            <person name="Riley R."/>
            <person name="Sierra-Patev S."/>
            <person name="Naranjo-Ortiz M."/>
            <person name="Looney B."/>
            <person name="Konkel Z."/>
            <person name="Slot J.C."/>
            <person name="Sakamoto Y."/>
            <person name="Steenwyk J.L."/>
            <person name="Rokas A."/>
            <person name="Carro J."/>
            <person name="Camarero S."/>
            <person name="Ferreira P."/>
            <person name="Molpeceres G."/>
            <person name="Ruiz-Duenas F.J."/>
            <person name="Serrano A."/>
            <person name="Henrissat B."/>
            <person name="Drula E."/>
            <person name="Hughes K.W."/>
            <person name="Mata J.L."/>
            <person name="Ishikawa N.K."/>
            <person name="Vargas-Isla R."/>
            <person name="Ushijima S."/>
            <person name="Smith C.A."/>
            <person name="Ahrendt S."/>
            <person name="Andreopoulos W."/>
            <person name="He G."/>
            <person name="Labutti K."/>
            <person name="Lipzen A."/>
            <person name="Ng V."/>
            <person name="Sandor L."/>
            <person name="Barry K."/>
            <person name="Martinez A.T."/>
            <person name="Xiao Y."/>
            <person name="Gibbons J.G."/>
            <person name="Terashima K."/>
            <person name="Hibbett D.S."/>
            <person name="Grigoriev I.V."/>
        </authorList>
    </citation>
    <scope>NUCLEOTIDE SEQUENCE</scope>
    <source>
        <strain evidence="3">TFB9207</strain>
    </source>
</reference>
<accession>A0AA38UKS3</accession>
<proteinExistence type="predicted"/>